<dbReference type="EMBL" id="CAUYUJ010003003">
    <property type="protein sequence ID" value="CAK0803414.1"/>
    <property type="molecule type" value="Genomic_DNA"/>
</dbReference>
<organism evidence="1 2">
    <name type="scientific">Prorocentrum cordatum</name>
    <dbReference type="NCBI Taxonomy" id="2364126"/>
    <lineage>
        <taxon>Eukaryota</taxon>
        <taxon>Sar</taxon>
        <taxon>Alveolata</taxon>
        <taxon>Dinophyceae</taxon>
        <taxon>Prorocentrales</taxon>
        <taxon>Prorocentraceae</taxon>
        <taxon>Prorocentrum</taxon>
    </lineage>
</organism>
<feature type="non-terminal residue" evidence="1">
    <location>
        <position position="107"/>
    </location>
</feature>
<dbReference type="Proteomes" id="UP001189429">
    <property type="component" value="Unassembled WGS sequence"/>
</dbReference>
<evidence type="ECO:0000313" key="1">
    <source>
        <dbReference type="EMBL" id="CAK0803414.1"/>
    </source>
</evidence>
<keyword evidence="2" id="KW-1185">Reference proteome</keyword>
<proteinExistence type="predicted"/>
<comment type="caution">
    <text evidence="1">The sequence shown here is derived from an EMBL/GenBank/DDBJ whole genome shotgun (WGS) entry which is preliminary data.</text>
</comment>
<protein>
    <submittedName>
        <fullName evidence="1">Uncharacterized protein</fullName>
    </submittedName>
</protein>
<accession>A0ABN9QFB7</accession>
<gene>
    <name evidence="1" type="ORF">PCOR1329_LOCUS10583</name>
</gene>
<evidence type="ECO:0000313" key="2">
    <source>
        <dbReference type="Proteomes" id="UP001189429"/>
    </source>
</evidence>
<reference evidence="1" key="1">
    <citation type="submission" date="2023-10" db="EMBL/GenBank/DDBJ databases">
        <authorList>
            <person name="Chen Y."/>
            <person name="Shah S."/>
            <person name="Dougan E. K."/>
            <person name="Thang M."/>
            <person name="Chan C."/>
        </authorList>
    </citation>
    <scope>NUCLEOTIDE SEQUENCE [LARGE SCALE GENOMIC DNA]</scope>
</reference>
<name>A0ABN9QFB7_9DINO</name>
<sequence length="107" mass="11146">MEAQFQAWSRGHQVSEQALAARSLLGAGSAECKKEAATPITQQVAAAAARVQRAPAAFVNLGAQQVKTALGLESVRQKLQEAAFMLATAEKERAQVLKAGIPASAST</sequence>